<accession>A0A5B6T9G1</accession>
<dbReference type="Proteomes" id="UP000324133">
    <property type="component" value="Unassembled WGS sequence"/>
</dbReference>
<evidence type="ECO:0000313" key="1">
    <source>
        <dbReference type="EMBL" id="KAA3436828.1"/>
    </source>
</evidence>
<dbReference type="RefSeq" id="WP_149092767.1">
    <property type="nucleotide sequence ID" value="NZ_VKKY01000003.1"/>
</dbReference>
<comment type="caution">
    <text evidence="1">The sequence shown here is derived from an EMBL/GenBank/DDBJ whole genome shotgun (WGS) entry which is preliminary data.</text>
</comment>
<name>A0A5B6T9G1_9BACT</name>
<protein>
    <submittedName>
        <fullName evidence="1">Uncharacterized protein</fullName>
    </submittedName>
</protein>
<sequence length="206" mass="23795">MGEEIINNILELVKAKKSPEEISLSLGRIAEFEEFSDGVNQSRFVVDSKLGLKQTLVAVNNSGLLDWISLDGKDLKLPFKYLENLALQTRKHYNTYDSVTDVQFVFYPMKEHTINSVFTWIDESIVNRKKKEELFLDNVILHLSKDKVPMPSREWVYMVDVPEDKLKQNNQHISEMLNTGITLIEDESLPNTSKISFISKLKNLFK</sequence>
<evidence type="ECO:0000313" key="2">
    <source>
        <dbReference type="Proteomes" id="UP000324133"/>
    </source>
</evidence>
<keyword evidence="2" id="KW-1185">Reference proteome</keyword>
<dbReference type="OrthoDB" id="9863921at2"/>
<dbReference type="AlphaFoldDB" id="A0A5B6T9G1"/>
<reference evidence="1 2" key="1">
    <citation type="submission" date="2019-07" db="EMBL/GenBank/DDBJ databases">
        <title>Rufibacter sp. nov., isolated from lake sediment.</title>
        <authorList>
            <person name="Qu J.-H."/>
        </authorList>
    </citation>
    <scope>NUCLEOTIDE SEQUENCE [LARGE SCALE GENOMIC DNA]</scope>
    <source>
        <strain evidence="1 2">NBS58-1</strain>
    </source>
</reference>
<organism evidence="1 2">
    <name type="scientific">Rufibacter hautae</name>
    <dbReference type="NCBI Taxonomy" id="2595005"/>
    <lineage>
        <taxon>Bacteria</taxon>
        <taxon>Pseudomonadati</taxon>
        <taxon>Bacteroidota</taxon>
        <taxon>Cytophagia</taxon>
        <taxon>Cytophagales</taxon>
        <taxon>Hymenobacteraceae</taxon>
        <taxon>Rufibacter</taxon>
    </lineage>
</organism>
<dbReference type="EMBL" id="VKKY01000003">
    <property type="protein sequence ID" value="KAA3436828.1"/>
    <property type="molecule type" value="Genomic_DNA"/>
</dbReference>
<gene>
    <name evidence="1" type="ORF">FOA19_20860</name>
</gene>
<proteinExistence type="predicted"/>